<keyword evidence="2" id="KW-1185">Reference proteome</keyword>
<sequence length="885" mass="101519">MEQKLNRNQFKSQARLPKFAIPSYYDLYIKLDLVACTFSGNVNININIIEKTNFIVLNALELNVHEVLFTSSHNQEYRPSDAIMDKDDEILVLVFDEPLAVGEGILRIIFYGKLNEHTKGFYKCSYVEKEVKKNMAVTQFEAVDARRCFPCWDEPALKATFKITLDIPSELTALSNMPILDEKLNGNLKTVYFEESPVMSTYLVAFVVGLFDHIEDTTTNGVKVHVYCPVGKSSEGKHALDVAIKSLGIYTEFFSTPYPLPKLDMVAVSEFHAGAMENFGLIVYRENELLYNEKTSTANRKQIMTISTSHEVAHQWFGNLVTMEWWTHLWLNEGFATWISYMATDIMFPEWKMWTQFLRQTSHGLRLDAQEQSHPIEVEVHRADEIDQVFDAISYNKGSAVIRMLQSYLGEDIFQVKSLSLYMKKYAWKNVETEDLWSVLSEESGINITSLMECWTKQKGHPVVYVNCKDNLLEFKQSQFVSSGLQGDGRWTIPITLSLGSYNNQRNFLLESQSQSVDISEMLPSSDGKLCSFKECDETLWIKVNVEQSGFYRVIYDDELSARLRKAVENNCLSAADKLGILDDMLALCQACKQPLSYLLLLLDAHRKEHDSMVLSKLINVCYDVVEIITDAMPDAVNELKEFFISLLQSSAERLGWEPKPGESHLNVLLRGEVFTALASFGHDKTHKEAMQRFQELLNDKDTILLSADLKKAIYFAVMRNVTTTNRSGFESLLKFYREADAVQEKERILQTIASSPDPALVNEVLTFLISDEVRNQDINYGLSGLRFECREAAWRWLQENWDKILMKYEGFLLHSFARDFVTLFSSNEKADEIEAFFASHVQTGVDKVLKQSIEKIRIKARWMESIKQEQSLPDLIKQLAHKGY</sequence>
<protein>
    <submittedName>
        <fullName evidence="1">Aminopeptidase M1</fullName>
    </submittedName>
</protein>
<dbReference type="EMBL" id="CM039176">
    <property type="protein sequence ID" value="KAH9713477.1"/>
    <property type="molecule type" value="Genomic_DNA"/>
</dbReference>
<name>A0ACB8J879_CITSI</name>
<keyword evidence="1" id="KW-0645">Protease</keyword>
<dbReference type="Proteomes" id="UP000829398">
    <property type="component" value="Chromosome 7"/>
</dbReference>
<evidence type="ECO:0000313" key="2">
    <source>
        <dbReference type="Proteomes" id="UP000829398"/>
    </source>
</evidence>
<keyword evidence="1" id="KW-0031">Aminopeptidase</keyword>
<comment type="caution">
    <text evidence="1">The sequence shown here is derived from an EMBL/GenBank/DDBJ whole genome shotgun (WGS) entry which is preliminary data.</text>
</comment>
<proteinExistence type="predicted"/>
<evidence type="ECO:0000313" key="1">
    <source>
        <dbReference type="EMBL" id="KAH9713477.1"/>
    </source>
</evidence>
<accession>A0ACB8J879</accession>
<reference evidence="2" key="1">
    <citation type="journal article" date="2023" name="Hortic. Res.">
        <title>A chromosome-level phased genome enabling allele-level studies in sweet orange: a case study on citrus Huanglongbing tolerance.</title>
        <authorList>
            <person name="Wu B."/>
            <person name="Yu Q."/>
            <person name="Deng Z."/>
            <person name="Duan Y."/>
            <person name="Luo F."/>
            <person name="Gmitter F. Jr."/>
        </authorList>
    </citation>
    <scope>NUCLEOTIDE SEQUENCE [LARGE SCALE GENOMIC DNA]</scope>
    <source>
        <strain evidence="2">cv. Valencia</strain>
    </source>
</reference>
<keyword evidence="1" id="KW-0378">Hydrolase</keyword>
<organism evidence="1 2">
    <name type="scientific">Citrus sinensis</name>
    <name type="common">Sweet orange</name>
    <name type="synonym">Citrus aurantium var. sinensis</name>
    <dbReference type="NCBI Taxonomy" id="2711"/>
    <lineage>
        <taxon>Eukaryota</taxon>
        <taxon>Viridiplantae</taxon>
        <taxon>Streptophyta</taxon>
        <taxon>Embryophyta</taxon>
        <taxon>Tracheophyta</taxon>
        <taxon>Spermatophyta</taxon>
        <taxon>Magnoliopsida</taxon>
        <taxon>eudicotyledons</taxon>
        <taxon>Gunneridae</taxon>
        <taxon>Pentapetalae</taxon>
        <taxon>rosids</taxon>
        <taxon>malvids</taxon>
        <taxon>Sapindales</taxon>
        <taxon>Rutaceae</taxon>
        <taxon>Aurantioideae</taxon>
        <taxon>Citrus</taxon>
    </lineage>
</organism>
<gene>
    <name evidence="1" type="ORF">KPL71_020356</name>
</gene>